<name>A0A4P9XGC2_9FUNG</name>
<keyword evidence="10" id="KW-1185">Reference proteome</keyword>
<comment type="subcellular location">
    <subcellularLocation>
        <location evidence="1">Membrane</location>
        <topology evidence="1">Single-pass membrane protein</topology>
    </subcellularLocation>
</comment>
<evidence type="ECO:0000256" key="5">
    <source>
        <dbReference type="ARBA" id="ARBA00022989"/>
    </source>
</evidence>
<evidence type="ECO:0000313" key="9">
    <source>
        <dbReference type="EMBL" id="RKP04652.1"/>
    </source>
</evidence>
<comment type="similarity">
    <text evidence="2">Belongs to the SMIM8 family.</text>
</comment>
<dbReference type="PANTHER" id="PTHR14274">
    <property type="entry name" value="SMALL INTEGRAL MEMBRANE PROTEIN 8"/>
    <property type="match status" value="1"/>
</dbReference>
<reference evidence="10" key="1">
    <citation type="journal article" date="2018" name="Nat. Microbiol.">
        <title>Leveraging single-cell genomics to expand the fungal tree of life.</title>
        <authorList>
            <person name="Ahrendt S.R."/>
            <person name="Quandt C.A."/>
            <person name="Ciobanu D."/>
            <person name="Clum A."/>
            <person name="Salamov A."/>
            <person name="Andreopoulos B."/>
            <person name="Cheng J.F."/>
            <person name="Woyke T."/>
            <person name="Pelin A."/>
            <person name="Henrissat B."/>
            <person name="Reynolds N.K."/>
            <person name="Benny G.L."/>
            <person name="Smith M.E."/>
            <person name="James T.Y."/>
            <person name="Grigoriev I.V."/>
        </authorList>
    </citation>
    <scope>NUCLEOTIDE SEQUENCE [LARGE SCALE GENOMIC DNA]</scope>
    <source>
        <strain evidence="10">RSA 1356</strain>
    </source>
</reference>
<keyword evidence="6 8" id="KW-0472">Membrane</keyword>
<evidence type="ECO:0000256" key="6">
    <source>
        <dbReference type="ARBA" id="ARBA00023136"/>
    </source>
</evidence>
<dbReference type="Pfam" id="PF14937">
    <property type="entry name" value="DUF4500"/>
    <property type="match status" value="1"/>
</dbReference>
<gene>
    <name evidence="9" type="ORF">THASP1DRAFT_33557</name>
</gene>
<feature type="transmembrane region" description="Helical" evidence="8">
    <location>
        <begin position="45"/>
        <end position="62"/>
    </location>
</feature>
<evidence type="ECO:0000256" key="4">
    <source>
        <dbReference type="ARBA" id="ARBA00022692"/>
    </source>
</evidence>
<evidence type="ECO:0000313" key="10">
    <source>
        <dbReference type="Proteomes" id="UP000271241"/>
    </source>
</evidence>
<keyword evidence="5 8" id="KW-1133">Transmembrane helix</keyword>
<protein>
    <recommendedName>
        <fullName evidence="3">Small integral membrane protein 8</fullName>
    </recommendedName>
</protein>
<dbReference type="AlphaFoldDB" id="A0A4P9XGC2"/>
<organism evidence="9 10">
    <name type="scientific">Thamnocephalis sphaerospora</name>
    <dbReference type="NCBI Taxonomy" id="78915"/>
    <lineage>
        <taxon>Eukaryota</taxon>
        <taxon>Fungi</taxon>
        <taxon>Fungi incertae sedis</taxon>
        <taxon>Zoopagomycota</taxon>
        <taxon>Zoopagomycotina</taxon>
        <taxon>Zoopagomycetes</taxon>
        <taxon>Zoopagales</taxon>
        <taxon>Sigmoideomycetaceae</taxon>
        <taxon>Thamnocephalis</taxon>
    </lineage>
</organism>
<dbReference type="EMBL" id="KZ993556">
    <property type="protein sequence ID" value="RKP04652.1"/>
    <property type="molecule type" value="Genomic_DNA"/>
</dbReference>
<evidence type="ECO:0000256" key="1">
    <source>
        <dbReference type="ARBA" id="ARBA00004167"/>
    </source>
</evidence>
<sequence>MSKPAVKKPVPPAQAPAGTNQEGRVVATRLFKFMNPELFIKPNRVVMTLGLVTLAGLIGYFINDNYQYRLEKEREREHYQERLKQARLRRAERGEAFES</sequence>
<keyword evidence="4 8" id="KW-0812">Transmembrane</keyword>
<evidence type="ECO:0000256" key="2">
    <source>
        <dbReference type="ARBA" id="ARBA00009328"/>
    </source>
</evidence>
<evidence type="ECO:0000256" key="8">
    <source>
        <dbReference type="SAM" id="Phobius"/>
    </source>
</evidence>
<evidence type="ECO:0000256" key="7">
    <source>
        <dbReference type="SAM" id="MobiDB-lite"/>
    </source>
</evidence>
<evidence type="ECO:0000256" key="3">
    <source>
        <dbReference type="ARBA" id="ARBA00014451"/>
    </source>
</evidence>
<dbReference type="Proteomes" id="UP000271241">
    <property type="component" value="Unassembled WGS sequence"/>
</dbReference>
<dbReference type="InterPro" id="IPR026686">
    <property type="entry name" value="UPF0708"/>
</dbReference>
<dbReference type="PANTHER" id="PTHR14274:SF1">
    <property type="entry name" value="SMALL INTEGRAL MEMBRANE PROTEIN 8"/>
    <property type="match status" value="1"/>
</dbReference>
<dbReference type="OrthoDB" id="1880105at2759"/>
<proteinExistence type="inferred from homology"/>
<feature type="region of interest" description="Disordered" evidence="7">
    <location>
        <begin position="1"/>
        <end position="21"/>
    </location>
</feature>
<accession>A0A4P9XGC2</accession>
<dbReference type="GO" id="GO:0016020">
    <property type="term" value="C:membrane"/>
    <property type="evidence" value="ECO:0007669"/>
    <property type="project" value="UniProtKB-SubCell"/>
</dbReference>